<dbReference type="SMART" id="SM00901">
    <property type="entry name" value="FRG"/>
    <property type="match status" value="1"/>
</dbReference>
<sequence>MSEYLRYHYDSLDEFWNAISPIGSMFGSPMEYSVFRGQRNSEWELVPQVYRQDVIDKYKTGMVAALADHPGQTLFEWGLLNSFIINCDLRGLSIPSDSMEFRDYFKFQNIMAMNSANNRLWPQDRVLPLMAMAQHHGVPTRLLDWSTNPMVACYFAASGAINENEPRKDDRIAVFGFTFDYWKDRSEYRPVKVPGSTSVNISAQGGMFILVNNSGNIGENFTTGVKMEDKISGNDRLIKLTLPKCLAGELLNRCHKFGVSAASIFPGYDGVAKAVLEHNLAASFVERLV</sequence>
<dbReference type="Pfam" id="PF08867">
    <property type="entry name" value="FRG"/>
    <property type="match status" value="1"/>
</dbReference>
<dbReference type="Proteomes" id="UP000494260">
    <property type="component" value="Unassembled WGS sequence"/>
</dbReference>
<dbReference type="AlphaFoldDB" id="A0A6P2XVW7"/>
<organism evidence="2 3">
    <name type="scientific">Burkholderia lata (strain ATCC 17760 / DSM 23089 / LMG 22485 / NCIMB 9086 / R18194 / 383)</name>
    <dbReference type="NCBI Taxonomy" id="482957"/>
    <lineage>
        <taxon>Bacteria</taxon>
        <taxon>Pseudomonadati</taxon>
        <taxon>Pseudomonadota</taxon>
        <taxon>Betaproteobacteria</taxon>
        <taxon>Burkholderiales</taxon>
        <taxon>Burkholderiaceae</taxon>
        <taxon>Burkholderia</taxon>
        <taxon>Burkholderia cepacia complex</taxon>
    </lineage>
</organism>
<evidence type="ECO:0000313" key="2">
    <source>
        <dbReference type="EMBL" id="VWD11689.1"/>
    </source>
</evidence>
<feature type="domain" description="FRG" evidence="1">
    <location>
        <begin position="29"/>
        <end position="173"/>
    </location>
</feature>
<accession>A0A6P2XVW7</accession>
<dbReference type="InterPro" id="IPR014966">
    <property type="entry name" value="FRG-dom"/>
</dbReference>
<gene>
    <name evidence="2" type="ORF">BLA18109_05272</name>
</gene>
<protein>
    <submittedName>
        <fullName evidence="2">FRG domain-containing protein</fullName>
    </submittedName>
</protein>
<dbReference type="RefSeq" id="WP_174953153.1">
    <property type="nucleotide sequence ID" value="NZ_CABVQH010000020.1"/>
</dbReference>
<proteinExistence type="predicted"/>
<reference evidence="2 3" key="1">
    <citation type="submission" date="2019-09" db="EMBL/GenBank/DDBJ databases">
        <authorList>
            <person name="Depoorter E."/>
        </authorList>
    </citation>
    <scope>NUCLEOTIDE SEQUENCE [LARGE SCALE GENOMIC DNA]</scope>
    <source>
        <strain evidence="2">R-18109</strain>
    </source>
</reference>
<evidence type="ECO:0000313" key="3">
    <source>
        <dbReference type="Proteomes" id="UP000494260"/>
    </source>
</evidence>
<evidence type="ECO:0000259" key="1">
    <source>
        <dbReference type="SMART" id="SM00901"/>
    </source>
</evidence>
<dbReference type="EMBL" id="CABVQH010000020">
    <property type="protein sequence ID" value="VWD11689.1"/>
    <property type="molecule type" value="Genomic_DNA"/>
</dbReference>
<name>A0A6P2XVW7_BURL3</name>